<dbReference type="Proteomes" id="UP000018159">
    <property type="component" value="Unassembled WGS sequence"/>
</dbReference>
<gene>
    <name evidence="1" type="ORF">NITUZ_40026</name>
</gene>
<proteinExistence type="predicted"/>
<reference evidence="1 2" key="1">
    <citation type="journal article" date="2013" name="PLoS ONE">
        <title>Enrichment and Genome Sequence of the Group I.1a Ammonia-Oxidizing Archaeon ?Ca. Nitrosotenuis uzonensis? Representing a Clade Globally.</title>
        <authorList>
            <person name="Lebedeva E.V."/>
            <person name="Hatzenpichler R."/>
            <person name="Pelletier E."/>
            <person name="Schuster N."/>
            <person name="Hauzmayer S."/>
            <person name="Bulaev A."/>
            <person name="Grigor'eva N.V."/>
            <person name="Galushko A."/>
            <person name="Schmid M."/>
            <person name="Palatinszky M."/>
            <person name="Le Paslier D."/>
            <person name="Daims H."/>
            <person name="Wagner M."/>
        </authorList>
    </citation>
    <scope>NUCLEOTIDE SEQUENCE [LARGE SCALE GENOMIC DNA]</scope>
    <source>
        <strain evidence="1 2">N4</strain>
    </source>
</reference>
<organism evidence="1 2">
    <name type="scientific">Candidatus Nitrosotenuis uzonensis</name>
    <dbReference type="NCBI Taxonomy" id="1407055"/>
    <lineage>
        <taxon>Archaea</taxon>
        <taxon>Nitrososphaerota</taxon>
        <taxon>Candidatus Nitrosotenuis</taxon>
    </lineage>
</organism>
<dbReference type="AlphaFoldDB" id="V6ATK3"/>
<comment type="caution">
    <text evidence="1">The sequence shown here is derived from an EMBL/GenBank/DDBJ whole genome shotgun (WGS) entry which is preliminary data.</text>
</comment>
<protein>
    <submittedName>
        <fullName evidence="1">Uncharacterized protein</fullName>
    </submittedName>
</protein>
<accession>V6ATK3</accession>
<evidence type="ECO:0000313" key="2">
    <source>
        <dbReference type="Proteomes" id="UP000018159"/>
    </source>
</evidence>
<keyword evidence="2" id="KW-1185">Reference proteome</keyword>
<sequence length="132" mass="15432">MIDMEHILYSDGNSKRISWLIKTADSIKKQFREQADIYRDKVTVLQSKYIALHVGIFWSIGVFIIKNQDTVRVKLDSSEMLNHLAEKETTADEFAKKRKLFIDQLARQRNLNLIYEKIDPSENFASSLLSEH</sequence>
<dbReference type="EMBL" id="CBTY010000009">
    <property type="protein sequence ID" value="CDI05860.1"/>
    <property type="molecule type" value="Genomic_DNA"/>
</dbReference>
<name>V6ATK3_9ARCH</name>
<evidence type="ECO:0000313" key="1">
    <source>
        <dbReference type="EMBL" id="CDI05860.1"/>
    </source>
</evidence>